<feature type="domain" description="HTH gntR-type" evidence="6">
    <location>
        <begin position="1"/>
        <end position="69"/>
    </location>
</feature>
<keyword evidence="5" id="KW-0804">Transcription</keyword>
<protein>
    <submittedName>
        <fullName evidence="7">GntR family transcriptional regulator</fullName>
    </submittedName>
</protein>
<dbReference type="PANTHER" id="PTHR46577">
    <property type="entry name" value="HTH-TYPE TRANSCRIPTIONAL REGULATORY PROTEIN GABR"/>
    <property type="match status" value="1"/>
</dbReference>
<organism evidence="7 8">
    <name type="scientific">Terasakiispira papahanaumokuakeensis</name>
    <dbReference type="NCBI Taxonomy" id="197479"/>
    <lineage>
        <taxon>Bacteria</taxon>
        <taxon>Pseudomonadati</taxon>
        <taxon>Pseudomonadota</taxon>
        <taxon>Gammaproteobacteria</taxon>
        <taxon>Oceanospirillales</taxon>
        <taxon>Terasakiispira</taxon>
    </lineage>
</organism>
<dbReference type="InterPro" id="IPR015421">
    <property type="entry name" value="PyrdxlP-dep_Trfase_major"/>
</dbReference>
<dbReference type="PANTHER" id="PTHR46577:SF2">
    <property type="entry name" value="TRANSCRIPTIONAL REGULATORY PROTEIN"/>
    <property type="match status" value="1"/>
</dbReference>
<evidence type="ECO:0000259" key="6">
    <source>
        <dbReference type="PROSITE" id="PS50949"/>
    </source>
</evidence>
<evidence type="ECO:0000256" key="1">
    <source>
        <dbReference type="ARBA" id="ARBA00005384"/>
    </source>
</evidence>
<evidence type="ECO:0000313" key="8">
    <source>
        <dbReference type="Proteomes" id="UP000094291"/>
    </source>
</evidence>
<keyword evidence="4" id="KW-0238">DNA-binding</keyword>
<dbReference type="InterPro" id="IPR036388">
    <property type="entry name" value="WH-like_DNA-bd_sf"/>
</dbReference>
<dbReference type="InterPro" id="IPR036390">
    <property type="entry name" value="WH_DNA-bd_sf"/>
</dbReference>
<name>A0A1E2V8Y6_9GAMM</name>
<dbReference type="AlphaFoldDB" id="A0A1E2V8Y6"/>
<dbReference type="Gene3D" id="1.10.10.10">
    <property type="entry name" value="Winged helix-like DNA-binding domain superfamily/Winged helix DNA-binding domain"/>
    <property type="match status" value="1"/>
</dbReference>
<evidence type="ECO:0000256" key="5">
    <source>
        <dbReference type="ARBA" id="ARBA00023163"/>
    </source>
</evidence>
<dbReference type="EMBL" id="MDTQ01000001">
    <property type="protein sequence ID" value="ODC03470.1"/>
    <property type="molecule type" value="Genomic_DNA"/>
</dbReference>
<dbReference type="GO" id="GO:0030170">
    <property type="term" value="F:pyridoxal phosphate binding"/>
    <property type="evidence" value="ECO:0007669"/>
    <property type="project" value="InterPro"/>
</dbReference>
<comment type="similarity">
    <text evidence="1">In the C-terminal section; belongs to the class-I pyridoxal-phosphate-dependent aminotransferase family.</text>
</comment>
<evidence type="ECO:0000256" key="4">
    <source>
        <dbReference type="ARBA" id="ARBA00023125"/>
    </source>
</evidence>
<keyword evidence="8" id="KW-1185">Reference proteome</keyword>
<dbReference type="Pfam" id="PF00392">
    <property type="entry name" value="GntR"/>
    <property type="match status" value="1"/>
</dbReference>
<accession>A0A1E2V8Y6</accession>
<dbReference type="PROSITE" id="PS50949">
    <property type="entry name" value="HTH_GNTR"/>
    <property type="match status" value="1"/>
</dbReference>
<keyword evidence="2" id="KW-0663">Pyridoxal phosphate</keyword>
<dbReference type="Gene3D" id="3.90.1150.10">
    <property type="entry name" value="Aspartate Aminotransferase, domain 1"/>
    <property type="match status" value="1"/>
</dbReference>
<dbReference type="RefSeq" id="WP_068997886.1">
    <property type="nucleotide sequence ID" value="NZ_MDTQ01000001.1"/>
</dbReference>
<dbReference type="CDD" id="cd00609">
    <property type="entry name" value="AAT_like"/>
    <property type="match status" value="1"/>
</dbReference>
<dbReference type="Pfam" id="PF00155">
    <property type="entry name" value="Aminotran_1_2"/>
    <property type="match status" value="1"/>
</dbReference>
<comment type="caution">
    <text evidence="7">The sequence shown here is derived from an EMBL/GenBank/DDBJ whole genome shotgun (WGS) entry which is preliminary data.</text>
</comment>
<dbReference type="GO" id="GO:0003700">
    <property type="term" value="F:DNA-binding transcription factor activity"/>
    <property type="evidence" value="ECO:0007669"/>
    <property type="project" value="InterPro"/>
</dbReference>
<dbReference type="Proteomes" id="UP000094291">
    <property type="component" value="Unassembled WGS sequence"/>
</dbReference>
<dbReference type="InterPro" id="IPR015424">
    <property type="entry name" value="PyrdxlP-dep_Trfase"/>
</dbReference>
<dbReference type="InterPro" id="IPR015422">
    <property type="entry name" value="PyrdxlP-dep_Trfase_small"/>
</dbReference>
<dbReference type="SMART" id="SM00345">
    <property type="entry name" value="HTH_GNTR"/>
    <property type="match status" value="1"/>
</dbReference>
<dbReference type="InterPro" id="IPR004839">
    <property type="entry name" value="Aminotransferase_I/II_large"/>
</dbReference>
<reference evidence="7 8" key="1">
    <citation type="submission" date="2016-08" db="EMBL/GenBank/DDBJ databases">
        <authorList>
            <person name="Seilhamer J.J."/>
        </authorList>
    </citation>
    <scope>NUCLEOTIDE SEQUENCE [LARGE SCALE GENOMIC DNA]</scope>
    <source>
        <strain evidence="7 8">PH27A</strain>
    </source>
</reference>
<dbReference type="SUPFAM" id="SSF53383">
    <property type="entry name" value="PLP-dependent transferases"/>
    <property type="match status" value="1"/>
</dbReference>
<dbReference type="OrthoDB" id="9804020at2"/>
<dbReference type="STRING" id="197479.BFW38_07840"/>
<dbReference type="Gene3D" id="3.40.640.10">
    <property type="entry name" value="Type I PLP-dependent aspartate aminotransferase-like (Major domain)"/>
    <property type="match status" value="1"/>
</dbReference>
<dbReference type="SUPFAM" id="SSF46785">
    <property type="entry name" value="Winged helix' DNA-binding domain"/>
    <property type="match status" value="1"/>
</dbReference>
<dbReference type="InterPro" id="IPR051446">
    <property type="entry name" value="HTH_trans_reg/aminotransferase"/>
</dbReference>
<dbReference type="InterPro" id="IPR000524">
    <property type="entry name" value="Tscrpt_reg_HTH_GntR"/>
</dbReference>
<proteinExistence type="inferred from homology"/>
<dbReference type="CDD" id="cd07377">
    <property type="entry name" value="WHTH_GntR"/>
    <property type="match status" value="1"/>
</dbReference>
<keyword evidence="3" id="KW-0805">Transcription regulation</keyword>
<evidence type="ECO:0000313" key="7">
    <source>
        <dbReference type="EMBL" id="ODC03470.1"/>
    </source>
</evidence>
<sequence length="470" mass="52754">MYLYQQLADQLRTRIETGFYRPEDRLPSVRVLANEYQVSLSTVQQAYHQLEDEFLIEARPKSGYFVCALRRRPSLPPIGRTTQRPVEVSQWDQVLEALTPGPLEQEVSLVSGTPNMETPTLKPLLKALSQSSRQPGGIAMLDYDALQGNALLRTQVARMSLHHGAQLHPDEILMTTGCHEAIAIAMRAVCEPGGIIAVESPGFYGALQSIRAFGMKAMEIPTHPEHGISLEALELALEQWPIRAIQVTPTCNNPLGYSVSAANKQALYRLAQRFDIAIIEDDTYGDLHYAAMREPTIKSFDEEGRVLLCSGFSKVLAPGLRLGWIAPGRYFERALHMKYVSTGSTAQHSQLAVARFIDDGHYMTHLRRMRSLYQQQRDRVLDQVQRDFPASIHVSDPQGGFLLWFECAPEIDCVRLSQQLAQEGVRFAPGSMFSPTGKYRHCLRISYARWGKAEQKALARIGQAIQEMMS</sequence>
<dbReference type="GO" id="GO:0003677">
    <property type="term" value="F:DNA binding"/>
    <property type="evidence" value="ECO:0007669"/>
    <property type="project" value="UniProtKB-KW"/>
</dbReference>
<evidence type="ECO:0000256" key="3">
    <source>
        <dbReference type="ARBA" id="ARBA00023015"/>
    </source>
</evidence>
<evidence type="ECO:0000256" key="2">
    <source>
        <dbReference type="ARBA" id="ARBA00022898"/>
    </source>
</evidence>
<gene>
    <name evidence="7" type="ORF">BFW38_07840</name>
</gene>